<comment type="caution">
    <text evidence="1">The sequence shown here is derived from an EMBL/GenBank/DDBJ whole genome shotgun (WGS) entry which is preliminary data.</text>
</comment>
<feature type="non-terminal residue" evidence="1">
    <location>
        <position position="182"/>
    </location>
</feature>
<dbReference type="EMBL" id="WKAE01000486">
    <property type="protein sequence ID" value="MCF5632556.1"/>
    <property type="molecule type" value="Genomic_DNA"/>
</dbReference>
<organism evidence="1 2">
    <name type="scientific">Pseudomonas syringae</name>
    <dbReference type="NCBI Taxonomy" id="317"/>
    <lineage>
        <taxon>Bacteria</taxon>
        <taxon>Pseudomonadati</taxon>
        <taxon>Pseudomonadota</taxon>
        <taxon>Gammaproteobacteria</taxon>
        <taxon>Pseudomonadales</taxon>
        <taxon>Pseudomonadaceae</taxon>
        <taxon>Pseudomonas</taxon>
    </lineage>
</organism>
<evidence type="ECO:0000313" key="2">
    <source>
        <dbReference type="Proteomes" id="UP000814010"/>
    </source>
</evidence>
<sequence length="182" mass="20310">MHLVTLSSEARSHLIVQLDNSQQRRAGFVCAYPLNDTYDQVMDVAQLMVIPGSSEWHVWMTMAGRTTTVAIPCSSATPERITQVMEDHVNSDVEKSPGPDVILHAQCDLEWTIRIAIVMKHGSYLIPSAELADLYLVIEGALQGYKRPNFRFVLSGVSLTLPMHLPRSSDLTFQLLIGCTRE</sequence>
<name>A0A9Q4FJG5_PSESX</name>
<dbReference type="AlphaFoldDB" id="A0A9Q4FJG5"/>
<evidence type="ECO:0000313" key="1">
    <source>
        <dbReference type="EMBL" id="MCF5632556.1"/>
    </source>
</evidence>
<proteinExistence type="predicted"/>
<gene>
    <name evidence="1" type="ORF">GIV53_25430</name>
</gene>
<dbReference type="Proteomes" id="UP000814010">
    <property type="component" value="Unassembled WGS sequence"/>
</dbReference>
<dbReference type="RefSeq" id="WP_236454301.1">
    <property type="nucleotide sequence ID" value="NZ_WKAE01000486.1"/>
</dbReference>
<accession>A0A9Q4FJG5</accession>
<reference evidence="1" key="1">
    <citation type="submission" date="2019-11" db="EMBL/GenBank/DDBJ databases">
        <title>Epiphytic Pseudomonas syringae from cherry orchards.</title>
        <authorList>
            <person name="Hulin M.T."/>
        </authorList>
    </citation>
    <scope>NUCLEOTIDE SEQUENCE</scope>
    <source>
        <strain evidence="1">PA-2-5E</strain>
    </source>
</reference>
<protein>
    <submittedName>
        <fullName evidence="1">Uncharacterized protein</fullName>
    </submittedName>
</protein>